<sequence>MGPYLVQIMPWMDIHYKYISITKVSTQHDRNVIYF</sequence>
<reference evidence="1" key="1">
    <citation type="submission" date="2014-11" db="EMBL/GenBank/DDBJ databases">
        <authorList>
            <person name="Amaro Gonzalez C."/>
        </authorList>
    </citation>
    <scope>NUCLEOTIDE SEQUENCE</scope>
</reference>
<name>A0A0E9UNA2_ANGAN</name>
<reference evidence="1" key="2">
    <citation type="journal article" date="2015" name="Fish Shellfish Immunol.">
        <title>Early steps in the European eel (Anguilla anguilla)-Vibrio vulnificus interaction in the gills: Role of the RtxA13 toxin.</title>
        <authorList>
            <person name="Callol A."/>
            <person name="Pajuelo D."/>
            <person name="Ebbesson L."/>
            <person name="Teles M."/>
            <person name="MacKenzie S."/>
            <person name="Amaro C."/>
        </authorList>
    </citation>
    <scope>NUCLEOTIDE SEQUENCE</scope>
</reference>
<accession>A0A0E9UNA2</accession>
<organism evidence="1">
    <name type="scientific">Anguilla anguilla</name>
    <name type="common">European freshwater eel</name>
    <name type="synonym">Muraena anguilla</name>
    <dbReference type="NCBI Taxonomy" id="7936"/>
    <lineage>
        <taxon>Eukaryota</taxon>
        <taxon>Metazoa</taxon>
        <taxon>Chordata</taxon>
        <taxon>Craniata</taxon>
        <taxon>Vertebrata</taxon>
        <taxon>Euteleostomi</taxon>
        <taxon>Actinopterygii</taxon>
        <taxon>Neopterygii</taxon>
        <taxon>Teleostei</taxon>
        <taxon>Anguilliformes</taxon>
        <taxon>Anguillidae</taxon>
        <taxon>Anguilla</taxon>
    </lineage>
</organism>
<protein>
    <submittedName>
        <fullName evidence="1">Uncharacterized protein</fullName>
    </submittedName>
</protein>
<evidence type="ECO:0000313" key="1">
    <source>
        <dbReference type="EMBL" id="JAH67334.1"/>
    </source>
</evidence>
<dbReference type="AlphaFoldDB" id="A0A0E9UNA2"/>
<proteinExistence type="predicted"/>
<dbReference type="EMBL" id="GBXM01041243">
    <property type="protein sequence ID" value="JAH67334.1"/>
    <property type="molecule type" value="Transcribed_RNA"/>
</dbReference>